<dbReference type="GO" id="GO:0005737">
    <property type="term" value="C:cytoplasm"/>
    <property type="evidence" value="ECO:0007669"/>
    <property type="project" value="TreeGrafter"/>
</dbReference>
<proteinExistence type="predicted"/>
<dbReference type="PROSITE" id="PS50012">
    <property type="entry name" value="RCC1_3"/>
    <property type="match status" value="1"/>
</dbReference>
<evidence type="ECO:0000313" key="3">
    <source>
        <dbReference type="EMBL" id="KAJ3433981.1"/>
    </source>
</evidence>
<dbReference type="Gene3D" id="2.130.10.30">
    <property type="entry name" value="Regulator of chromosome condensation 1/beta-lactamase-inhibitor protein II"/>
    <property type="match status" value="1"/>
</dbReference>
<dbReference type="CDD" id="cd18186">
    <property type="entry name" value="BTB_POZ_ZBTB_KLHL-like"/>
    <property type="match status" value="1"/>
</dbReference>
<dbReference type="InterPro" id="IPR009091">
    <property type="entry name" value="RCC1/BLIP-II"/>
</dbReference>
<name>A0AAV7YW22_9EUKA</name>
<dbReference type="Gene3D" id="3.30.710.10">
    <property type="entry name" value="Potassium Channel Kv1.1, Chain A"/>
    <property type="match status" value="1"/>
</dbReference>
<dbReference type="Pfam" id="PF13540">
    <property type="entry name" value="RCC1_2"/>
    <property type="match status" value="1"/>
</dbReference>
<gene>
    <name evidence="3" type="ORF">M0812_20038</name>
</gene>
<dbReference type="Proteomes" id="UP001146793">
    <property type="component" value="Unassembled WGS sequence"/>
</dbReference>
<dbReference type="SMART" id="SM00225">
    <property type="entry name" value="BTB"/>
    <property type="match status" value="1"/>
</dbReference>
<dbReference type="InterPro" id="IPR011333">
    <property type="entry name" value="SKP1/BTB/POZ_sf"/>
</dbReference>
<dbReference type="SUPFAM" id="SSF50985">
    <property type="entry name" value="RCC1/BLIP-II"/>
    <property type="match status" value="1"/>
</dbReference>
<evidence type="ECO:0000259" key="2">
    <source>
        <dbReference type="PROSITE" id="PS50097"/>
    </source>
</evidence>
<evidence type="ECO:0000313" key="4">
    <source>
        <dbReference type="Proteomes" id="UP001146793"/>
    </source>
</evidence>
<dbReference type="GO" id="GO:0005085">
    <property type="term" value="F:guanyl-nucleotide exchange factor activity"/>
    <property type="evidence" value="ECO:0007669"/>
    <property type="project" value="TreeGrafter"/>
</dbReference>
<comment type="caution">
    <text evidence="3">The sequence shown here is derived from an EMBL/GenBank/DDBJ whole genome shotgun (WGS) entry which is preliminary data.</text>
</comment>
<dbReference type="SUPFAM" id="SSF54695">
    <property type="entry name" value="POZ domain"/>
    <property type="match status" value="1"/>
</dbReference>
<dbReference type="Pfam" id="PF00651">
    <property type="entry name" value="BTB"/>
    <property type="match status" value="1"/>
</dbReference>
<reference evidence="3" key="1">
    <citation type="submission" date="2022-08" db="EMBL/GenBank/DDBJ databases">
        <title>Novel sulphate-reducing endosymbionts in the free-living metamonad Anaeramoeba.</title>
        <authorList>
            <person name="Jerlstrom-Hultqvist J."/>
            <person name="Cepicka I."/>
            <person name="Gallot-Lavallee L."/>
            <person name="Salas-Leiva D."/>
            <person name="Curtis B.A."/>
            <person name="Zahonova K."/>
            <person name="Pipaliya S."/>
            <person name="Dacks J."/>
            <person name="Roger A.J."/>
        </authorList>
    </citation>
    <scope>NUCLEOTIDE SEQUENCE</scope>
    <source>
        <strain evidence="3">Busselton2</strain>
    </source>
</reference>
<protein>
    <recommendedName>
        <fullName evidence="2">BTB domain-containing protein</fullName>
    </recommendedName>
</protein>
<dbReference type="InterPro" id="IPR000408">
    <property type="entry name" value="Reg_chr_condens"/>
</dbReference>
<dbReference type="InterPro" id="IPR000210">
    <property type="entry name" value="BTB/POZ_dom"/>
</dbReference>
<feature type="domain" description="BTB" evidence="2">
    <location>
        <begin position="460"/>
        <end position="539"/>
    </location>
</feature>
<accession>A0AAV7YW22</accession>
<dbReference type="AlphaFoldDB" id="A0AAV7YW22"/>
<dbReference type="PROSITE" id="PS50097">
    <property type="entry name" value="BTB"/>
    <property type="match status" value="1"/>
</dbReference>
<dbReference type="EMBL" id="JANTQA010000045">
    <property type="protein sequence ID" value="KAJ3433981.1"/>
    <property type="molecule type" value="Genomic_DNA"/>
</dbReference>
<feature type="repeat" description="RCC1" evidence="1">
    <location>
        <begin position="201"/>
        <end position="253"/>
    </location>
</feature>
<dbReference type="PANTHER" id="PTHR45982:SF1">
    <property type="entry name" value="REGULATOR OF CHROMOSOME CONDENSATION"/>
    <property type="match status" value="1"/>
</dbReference>
<organism evidence="3 4">
    <name type="scientific">Anaeramoeba flamelloides</name>
    <dbReference type="NCBI Taxonomy" id="1746091"/>
    <lineage>
        <taxon>Eukaryota</taxon>
        <taxon>Metamonada</taxon>
        <taxon>Anaeramoebidae</taxon>
        <taxon>Anaeramoeba</taxon>
    </lineage>
</organism>
<sequence length="575" mass="66105">MTNILGFGGNFGNLRQPKDNFSPVPESLAILPEEVTQIVDVISLYSRMIVFLSSEGKLYQTDPEQFQEKLKAIEDIPPIKSICSGYYHILAVSDEEQPKAYGWGNNNSQQFSNLNKQIEKKKPTLIKGLEKITFHEIYCAGYGSFFLNTTTNILYGCGENYNSELGVLGSKSKDQIIKLHENVVKVFSDHSDHVFIIKTDGNLYGFGTNRKGQLGDNKATIQQTPIIRKFDFPVEKISKIVSGFEHTAILTTDGKLYVSGRKENTGFGSDLFKLTEYPQFKKNKTFIKDISSGYDYLTYLTKDNEIWIVGRYNKNQKNNNSRLLTKITTINENFSFETLRCCDESVVFLLNLERDYLSQDLGNLLEKGSLSDCKIQNIPVHKILIETRLGKDFVQVSNYLEKNCTLKEIEHLLKWIYSDSIIKNSKRTKEILSYFGIENPSKTKLLKNDLKKLLFDEESSDFKLVIKNDEEEEEEEEEEEDEKLPVHKFLLAARSGLFLDLFQNLDQNLNNVQDYSGKSLETLELLISFLYTDEIPITADTDQEFIKEEFEDIVDYYQLNPKIPLLDIFEKCSKK</sequence>
<dbReference type="PANTHER" id="PTHR45982">
    <property type="entry name" value="REGULATOR OF CHROMOSOME CONDENSATION"/>
    <property type="match status" value="1"/>
</dbReference>
<dbReference type="InterPro" id="IPR051553">
    <property type="entry name" value="Ran_GTPase-activating"/>
</dbReference>
<evidence type="ECO:0000256" key="1">
    <source>
        <dbReference type="PROSITE-ProRule" id="PRU00235"/>
    </source>
</evidence>